<feature type="domain" description="GTPase-associated protein 1 middle" evidence="3">
    <location>
        <begin position="211"/>
        <end position="299"/>
    </location>
</feature>
<evidence type="ECO:0000313" key="5">
    <source>
        <dbReference type="Proteomes" id="UP001501035"/>
    </source>
</evidence>
<dbReference type="InterPro" id="IPR045402">
    <property type="entry name" value="GAP1-N2"/>
</dbReference>
<dbReference type="RefSeq" id="WP_290707785.1">
    <property type="nucleotide sequence ID" value="NZ_BAAAVS010000019.1"/>
</dbReference>
<dbReference type="Pfam" id="PF20013">
    <property type="entry name" value="GAP1-N2"/>
    <property type="match status" value="1"/>
</dbReference>
<evidence type="ECO:0000259" key="2">
    <source>
        <dbReference type="Pfam" id="PF20013"/>
    </source>
</evidence>
<protein>
    <submittedName>
        <fullName evidence="4">Uncharacterized protein</fullName>
    </submittedName>
</protein>
<accession>A0ABP6L3H0</accession>
<evidence type="ECO:0000259" key="3">
    <source>
        <dbReference type="Pfam" id="PF20014"/>
    </source>
</evidence>
<sequence>MADLTKRSTTAGRAMPPNTAPAPARFIAADRCGQLTYTSFDDGALTGRGTLGGPMAGQRSHGGGWQVKQIAGEIDPAHVEELIARIVTRFDLEPALPAFPTPDQIANRPARLCFAADDDGGGRGAYWHTVDAGRDGTGRPGNVFAHVLTQGPGGTGLCPIELWRWAGWLIPYGPEAVKAAVLPAGPPALVGNLALSVQSTVAFLLDPVRDRTGVVRVLLDAVSARLSGQTRGPVVLAVDDHDRAAAWIAAVSHFLTPAGANRLCWSTHEAPESVAAGAAAGLHLVGVPRARSAQLAGHPGVTAVIDENEEPYLGDPESAHRLAAGTVAVTALSVLAEAVLADHSIALRVLARRDAVAADFEGSRQVAAAQSPGPLAPEWPIAVAVLEEPQLIEFHPDAAAVVVDEAPAHLAAVDWAADLVATVLRRHPPAPDEALRRLGSAARRGRGTELLAAYVLRGALADPAWLDRCDLAAVPAVGTARLGSLRAEIGSRFDALGTEDPVTATRAALRLAEMIERLAAPDDDLAAVRDEVAATTSRAGFAAVGTLGWEDALDAGQISEAVLARYVRPVFAHRPAGQLAQLPAETALWLYGAADGLRYARPAPGTADDDYLFGFTTLAVLAAPELDIPADARAHYAAEAIRGALRTPRLDDAQCRDLVAEIVVQQRPAAADLLEFATAGARVPPQILDSLVFNGEVDDESLRAVLAAAEAAPPELVAAAWLRLVRRTGAVPDRDRWCASVAVLANLAPGVPQPGPVPADTWVARAVDELVVMTAAGFVVGQSVGAHWADPGSGFCTALRARMTGAAGGAELYPLVVGELARAERAWILDTAWLVGDAVTVAMGLPGAGAGPLDGFGSPAEPEHGRPVPWSQSLIEARAATGDYRGPTDVIGLRDAAWLVVRGLGAASAEQFFAEYRSVAADWLVRTGVAAQANGPAAGLGGLG</sequence>
<dbReference type="InterPro" id="IPR045401">
    <property type="entry name" value="GAP1-M"/>
</dbReference>
<feature type="domain" description="GTPase-associated protein 1 N-terminal" evidence="2">
    <location>
        <begin position="56"/>
        <end position="176"/>
    </location>
</feature>
<comment type="caution">
    <text evidence="4">The sequence shown here is derived from an EMBL/GenBank/DDBJ whole genome shotgun (WGS) entry which is preliminary data.</text>
</comment>
<reference evidence="5" key="1">
    <citation type="journal article" date="2019" name="Int. J. Syst. Evol. Microbiol.">
        <title>The Global Catalogue of Microorganisms (GCM) 10K type strain sequencing project: providing services to taxonomists for standard genome sequencing and annotation.</title>
        <authorList>
            <consortium name="The Broad Institute Genomics Platform"/>
            <consortium name="The Broad Institute Genome Sequencing Center for Infectious Disease"/>
            <person name="Wu L."/>
            <person name="Ma J."/>
        </authorList>
    </citation>
    <scope>NUCLEOTIDE SEQUENCE [LARGE SCALE GENOMIC DNA]</scope>
    <source>
        <strain evidence="5">JCM 14234</strain>
    </source>
</reference>
<keyword evidence="5" id="KW-1185">Reference proteome</keyword>
<proteinExistence type="predicted"/>
<dbReference type="EMBL" id="BAAAVS010000019">
    <property type="protein sequence ID" value="GAA3031460.1"/>
    <property type="molecule type" value="Genomic_DNA"/>
</dbReference>
<feature type="region of interest" description="Disordered" evidence="1">
    <location>
        <begin position="1"/>
        <end position="22"/>
    </location>
</feature>
<evidence type="ECO:0000313" key="4">
    <source>
        <dbReference type="EMBL" id="GAA3031460.1"/>
    </source>
</evidence>
<gene>
    <name evidence="4" type="ORF">GCM10010528_10820</name>
</gene>
<dbReference type="Proteomes" id="UP001501035">
    <property type="component" value="Unassembled WGS sequence"/>
</dbReference>
<organism evidence="4 5">
    <name type="scientific">Gordonia defluvii</name>
    <dbReference type="NCBI Taxonomy" id="283718"/>
    <lineage>
        <taxon>Bacteria</taxon>
        <taxon>Bacillati</taxon>
        <taxon>Actinomycetota</taxon>
        <taxon>Actinomycetes</taxon>
        <taxon>Mycobacteriales</taxon>
        <taxon>Gordoniaceae</taxon>
        <taxon>Gordonia</taxon>
    </lineage>
</organism>
<dbReference type="Pfam" id="PF20014">
    <property type="entry name" value="GAP1-M"/>
    <property type="match status" value="1"/>
</dbReference>
<name>A0ABP6L3H0_9ACTN</name>
<evidence type="ECO:0000256" key="1">
    <source>
        <dbReference type="SAM" id="MobiDB-lite"/>
    </source>
</evidence>